<reference evidence="2" key="1">
    <citation type="submission" date="2015-01" db="EMBL/GenBank/DDBJ databases">
        <authorList>
            <person name="Manzoor Shahid"/>
            <person name="Zubair Saima"/>
        </authorList>
    </citation>
    <scope>NUCLEOTIDE SEQUENCE [LARGE SCALE GENOMIC DNA]</scope>
    <source>
        <strain evidence="2">V1</strain>
    </source>
</reference>
<dbReference type="EMBL" id="CDNC01000012">
    <property type="protein sequence ID" value="CEM61562.1"/>
    <property type="molecule type" value="Genomic_DNA"/>
</dbReference>
<accession>A0A0B7GVI9</accession>
<keyword evidence="2" id="KW-1185">Reference proteome</keyword>
<sequence length="118" mass="13869">MPPASLKDAHAPRVATSDTRFCFEERRVVSNEYIIRYENRFFQITKANKKLPRPKTAITVRKLLDGTIRLIWDNIKLNFIELTNKPRKEVAKAHFRIMKRGHFYSALTVFFKSSCLNP</sequence>
<evidence type="ECO:0000313" key="2">
    <source>
        <dbReference type="Proteomes" id="UP000042527"/>
    </source>
</evidence>
<gene>
    <name evidence="1" type="ORF">TPHV1_20099</name>
</gene>
<evidence type="ECO:0008006" key="3">
    <source>
        <dbReference type="Google" id="ProtNLM"/>
    </source>
</evidence>
<organism evidence="1 2">
    <name type="scientific">Treponema phagedenis</name>
    <dbReference type="NCBI Taxonomy" id="162"/>
    <lineage>
        <taxon>Bacteria</taxon>
        <taxon>Pseudomonadati</taxon>
        <taxon>Spirochaetota</taxon>
        <taxon>Spirochaetia</taxon>
        <taxon>Spirochaetales</taxon>
        <taxon>Treponemataceae</taxon>
        <taxon>Treponema</taxon>
    </lineage>
</organism>
<protein>
    <recommendedName>
        <fullName evidence="3">Transposase</fullName>
    </recommendedName>
</protein>
<dbReference type="AlphaFoldDB" id="A0A0B7GVI9"/>
<name>A0A0B7GVI9_TREPH</name>
<proteinExistence type="predicted"/>
<dbReference type="Proteomes" id="UP000042527">
    <property type="component" value="Unassembled WGS sequence"/>
</dbReference>
<evidence type="ECO:0000313" key="1">
    <source>
        <dbReference type="EMBL" id="CEM61562.1"/>
    </source>
</evidence>